<proteinExistence type="predicted"/>
<dbReference type="InterPro" id="IPR016187">
    <property type="entry name" value="CTDL_fold"/>
</dbReference>
<dbReference type="SUPFAM" id="SSF56436">
    <property type="entry name" value="C-type lectin-like"/>
    <property type="match status" value="2"/>
</dbReference>
<dbReference type="Pfam" id="PF03781">
    <property type="entry name" value="FGE-sulfatase"/>
    <property type="match status" value="2"/>
</dbReference>
<keyword evidence="3" id="KW-1185">Reference proteome</keyword>
<dbReference type="Gene3D" id="3.90.1580.10">
    <property type="entry name" value="paralog of FGE (formylglycine-generating enzyme)"/>
    <property type="match status" value="2"/>
</dbReference>
<feature type="domain" description="Sulfatase-modifying factor enzyme-like" evidence="1">
    <location>
        <begin position="557"/>
        <end position="701"/>
    </location>
</feature>
<name>A0ABX7X711_9GAMM</name>
<dbReference type="PANTHER" id="PTHR23150:SF35">
    <property type="entry name" value="BLL6746 PROTEIN"/>
    <property type="match status" value="1"/>
</dbReference>
<gene>
    <name evidence="2" type="ORF">J8380_16230</name>
</gene>
<dbReference type="InterPro" id="IPR042095">
    <property type="entry name" value="SUMF_sf"/>
</dbReference>
<reference evidence="2 3" key="1">
    <citation type="submission" date="2021-04" db="EMBL/GenBank/DDBJ databases">
        <title>Genomics, taxonomy and metabolism of representatives of sulfur bacteria of the genus Thiothrix: Thiothrix fructosivorans QT, Thiothrix unzii A1T and three new species, Thiothrix subterranea sp. nov., Thiothrix litoralis sp. nov. and 'Candidatus Thiothrix anitrata' sp. nov.</title>
        <authorList>
            <person name="Ravin N.V."/>
            <person name="Smolyakov D."/>
            <person name="Rudenko T.S."/>
            <person name="Mardanov A.V."/>
            <person name="Beletsky A.V."/>
            <person name="Markov N.D."/>
            <person name="Fomenkov A.I."/>
            <person name="Roberts R.J."/>
            <person name="Karnachuk O.V."/>
            <person name="Novikov A."/>
            <person name="Grabovich M.Y."/>
        </authorList>
    </citation>
    <scope>NUCLEOTIDE SEQUENCE [LARGE SCALE GENOMIC DNA]</scope>
    <source>
        <strain evidence="2 3">A52</strain>
    </source>
</reference>
<evidence type="ECO:0000313" key="3">
    <source>
        <dbReference type="Proteomes" id="UP000672027"/>
    </source>
</evidence>
<evidence type="ECO:0000259" key="1">
    <source>
        <dbReference type="Pfam" id="PF03781"/>
    </source>
</evidence>
<dbReference type="InterPro" id="IPR051043">
    <property type="entry name" value="Sulfatase_Mod_Factor_Kinase"/>
</dbReference>
<dbReference type="InterPro" id="IPR005532">
    <property type="entry name" value="SUMF_dom"/>
</dbReference>
<accession>A0ABX7X711</accession>
<protein>
    <submittedName>
        <fullName evidence="2">SUMF1/EgtB/PvdO family nonheme iron enzyme</fullName>
    </submittedName>
</protein>
<dbReference type="PANTHER" id="PTHR23150">
    <property type="entry name" value="SULFATASE MODIFYING FACTOR 1, 2"/>
    <property type="match status" value="1"/>
</dbReference>
<organism evidence="2 3">
    <name type="scientific">Candidatus Thiothrix anitrata</name>
    <dbReference type="NCBI Taxonomy" id="2823902"/>
    <lineage>
        <taxon>Bacteria</taxon>
        <taxon>Pseudomonadati</taxon>
        <taxon>Pseudomonadota</taxon>
        <taxon>Gammaproteobacteria</taxon>
        <taxon>Thiotrichales</taxon>
        <taxon>Thiotrichaceae</taxon>
        <taxon>Thiothrix</taxon>
    </lineage>
</organism>
<sequence>MQRLLGDAVPLARIVAVLPPPVSPALLVRLLREFAPHLPLTRLQRLYALPNTQSDASGLYWGVDVLRLLRGQFHQWCRGEEKQRVQARLLGWYRAAKPDNEGCLRYYAWYWRYLRLLLEFSPRQAIPAMEQLQVSVAPLQAQIEQELQQDALPFPLPDADDEESRKRLMRISKGKVISEDVVWPALRSRKREVAGGLLLTAMLVGVAIWQSLPQTKKPIEIVVAGPVKEKPPVEPVVVELVQKETPPSLPLSGEGLKAALPAMVKIPGGTFEMGCVENKDCQDNEEPVHTVNVPAFEMGAYEVTFGQFRAFVDATQYQTTAEKEGSCWSYDASGSGSDVRGNSWRKTGYTQTDDSPVTCVSWQDAQAYLKWLSEQTKQAWRLPSEAEWEYATRGGTKTAYSWGDQPPVCDTQAANGAQFDDCKEKAPLKVGSFKPNPLGLYDVHGNALEWVEDCWQGDYKYAPIDGSARQGCDADASRVLRGGSWGSKPRWLRSAFRLYLSPVNRYYSVGFRAARTINPLPFTDKGTADQLAQAPQQGQAFQAALPQTLTDTQKVPAPTMVQIPAGKFTMGCDPKRDDVEGGCFDSEKPAHEVNVPTFWLSETEVTVAQYMACVKAGACPEPEWQEKGSDYNIQTGKDDHYKKLGEALTGDNYPIVGVSWQNAQAYVQWLSKQTSKKYRLPTEAEWEYAARAGTDTAYSWGIASAKTMQIVVVTCVVTNSTILLR</sequence>
<dbReference type="EMBL" id="CP072800">
    <property type="protein sequence ID" value="QTR49754.1"/>
    <property type="molecule type" value="Genomic_DNA"/>
</dbReference>
<dbReference type="Proteomes" id="UP000672027">
    <property type="component" value="Chromosome"/>
</dbReference>
<feature type="domain" description="Sulfatase-modifying factor enzyme-like" evidence="1">
    <location>
        <begin position="260"/>
        <end position="515"/>
    </location>
</feature>
<dbReference type="RefSeq" id="WP_210226584.1">
    <property type="nucleotide sequence ID" value="NZ_CP072800.1"/>
</dbReference>
<evidence type="ECO:0000313" key="2">
    <source>
        <dbReference type="EMBL" id="QTR49754.1"/>
    </source>
</evidence>